<dbReference type="InterPro" id="IPR004099">
    <property type="entry name" value="Pyr_nucl-diS_OxRdtase_dimer"/>
</dbReference>
<keyword evidence="9" id="KW-0812">Transmembrane</keyword>
<evidence type="ECO:0000256" key="4">
    <source>
        <dbReference type="ARBA" id="ARBA00022827"/>
    </source>
</evidence>
<keyword evidence="9" id="KW-0472">Membrane</keyword>
<dbReference type="PROSITE" id="PS00076">
    <property type="entry name" value="PYRIDINE_REDOX_1"/>
    <property type="match status" value="1"/>
</dbReference>
<dbReference type="PANTHER" id="PTHR42737:SF2">
    <property type="entry name" value="GLUTATHIONE REDUCTASE"/>
    <property type="match status" value="1"/>
</dbReference>
<evidence type="ECO:0000313" key="13">
    <source>
        <dbReference type="Proteomes" id="UP001363151"/>
    </source>
</evidence>
<dbReference type="Gene3D" id="3.30.390.30">
    <property type="match status" value="1"/>
</dbReference>
<dbReference type="SUPFAM" id="SSF51905">
    <property type="entry name" value="FAD/NAD(P)-binding domain"/>
    <property type="match status" value="1"/>
</dbReference>
<dbReference type="PRINTS" id="PR00368">
    <property type="entry name" value="FADPNR"/>
</dbReference>
<dbReference type="InterPro" id="IPR046952">
    <property type="entry name" value="GSHR/TRXR-like"/>
</dbReference>
<sequence>MAPTTTFDVIVLGGGSGGSAFARRAAGYGARVLLVDKGPTRDASGKRTGAGFGGTCVNVGCVPKKIMYNAAHCRESALGPTATAAGLGVSLSGGAVDWAALKRRRDAYVAGLNAAYERNWKKAGVEVLVGAASFVDARTIAVDGDRYAADEVVVAVGGAPASLDIPGGALAVDSDDFFDLEDLPKKVCVVGAGYIAVELAGILHGLGSSTDLAFRGDTVLRRGFDPFVVETIMGELEAHGPNLVRRATPAAVVEERGKLTLELEDGRRLAGYDAVVAAVGRAPATAALRLENAGVAVDARGRVIVDDYQNSSARGVYAVGDACDRGYELTPVAIAAGRRLADRLFGGEPRARLDYADISTVVFSHPPIGVVGLTEPAARARYGDVAVKESRFPSMAFALNGAGAKVTTALKLVLAGPEERVVGLHLVGPGSDEMLQGFAVALKMGATRSDFEAAVAIHTTVAEELVTFGGWGQTRDAAPLLPRHLRRPEPPLGAILAVACAAGALAAAALARRR</sequence>
<evidence type="ECO:0000256" key="6">
    <source>
        <dbReference type="ARBA" id="ARBA00023157"/>
    </source>
</evidence>
<keyword evidence="13" id="KW-1185">Reference proteome</keyword>
<comment type="caution">
    <text evidence="12">The sequence shown here is derived from an EMBL/GenBank/DDBJ whole genome shotgun (WGS) entry which is preliminary data.</text>
</comment>
<evidence type="ECO:0000256" key="9">
    <source>
        <dbReference type="SAM" id="Phobius"/>
    </source>
</evidence>
<keyword evidence="4 8" id="KW-0274">FAD</keyword>
<comment type="similarity">
    <text evidence="2 8">Belongs to the class-I pyridine nucleotide-disulfide oxidoreductase family.</text>
</comment>
<dbReference type="InterPro" id="IPR012999">
    <property type="entry name" value="Pyr_OxRdtase_I_AS"/>
</dbReference>
<comment type="cofactor">
    <cofactor evidence="1">
        <name>FAD</name>
        <dbReference type="ChEBI" id="CHEBI:57692"/>
    </cofactor>
</comment>
<dbReference type="NCBIfam" id="NF004776">
    <property type="entry name" value="PRK06116.1"/>
    <property type="match status" value="1"/>
</dbReference>
<evidence type="ECO:0000256" key="5">
    <source>
        <dbReference type="ARBA" id="ARBA00023002"/>
    </source>
</evidence>
<keyword evidence="5 8" id="KW-0560">Oxidoreductase</keyword>
<accession>A0ABR1G9J0</accession>
<dbReference type="InterPro" id="IPR001100">
    <property type="entry name" value="Pyr_nuc-diS_OxRdtase"/>
</dbReference>
<feature type="domain" description="FAD/NAD(P)-binding" evidence="11">
    <location>
        <begin position="7"/>
        <end position="337"/>
    </location>
</feature>
<dbReference type="PRINTS" id="PR00411">
    <property type="entry name" value="PNDRDTASEI"/>
</dbReference>
<dbReference type="EMBL" id="JBBJCI010000039">
    <property type="protein sequence ID" value="KAK7249798.1"/>
    <property type="molecule type" value="Genomic_DNA"/>
</dbReference>
<dbReference type="Gene3D" id="3.50.50.60">
    <property type="entry name" value="FAD/NAD(P)-binding domain"/>
    <property type="match status" value="2"/>
</dbReference>
<dbReference type="Pfam" id="PF07992">
    <property type="entry name" value="Pyr_redox_2"/>
    <property type="match status" value="1"/>
</dbReference>
<dbReference type="InterPro" id="IPR036188">
    <property type="entry name" value="FAD/NAD-bd_sf"/>
</dbReference>
<dbReference type="Proteomes" id="UP001363151">
    <property type="component" value="Unassembled WGS sequence"/>
</dbReference>
<evidence type="ECO:0000256" key="8">
    <source>
        <dbReference type="RuleBase" id="RU003691"/>
    </source>
</evidence>
<organism evidence="12 13">
    <name type="scientific">Aureococcus anophagefferens</name>
    <name type="common">Harmful bloom alga</name>
    <dbReference type="NCBI Taxonomy" id="44056"/>
    <lineage>
        <taxon>Eukaryota</taxon>
        <taxon>Sar</taxon>
        <taxon>Stramenopiles</taxon>
        <taxon>Ochrophyta</taxon>
        <taxon>Pelagophyceae</taxon>
        <taxon>Pelagomonadales</taxon>
        <taxon>Pelagomonadaceae</taxon>
        <taxon>Aureococcus</taxon>
    </lineage>
</organism>
<dbReference type="InterPro" id="IPR023753">
    <property type="entry name" value="FAD/NAD-binding_dom"/>
</dbReference>
<keyword evidence="7 8" id="KW-0676">Redox-active center</keyword>
<evidence type="ECO:0000256" key="2">
    <source>
        <dbReference type="ARBA" id="ARBA00007532"/>
    </source>
</evidence>
<feature type="transmembrane region" description="Helical" evidence="9">
    <location>
        <begin position="492"/>
        <end position="511"/>
    </location>
</feature>
<dbReference type="PANTHER" id="PTHR42737">
    <property type="entry name" value="GLUTATHIONE REDUCTASE"/>
    <property type="match status" value="1"/>
</dbReference>
<dbReference type="InterPro" id="IPR016156">
    <property type="entry name" value="FAD/NAD-linked_Rdtase_dimer_sf"/>
</dbReference>
<gene>
    <name evidence="12" type="ORF">SO694_00005012</name>
</gene>
<dbReference type="SUPFAM" id="SSF55424">
    <property type="entry name" value="FAD/NAD-linked reductases, dimerisation (C-terminal) domain"/>
    <property type="match status" value="1"/>
</dbReference>
<evidence type="ECO:0000256" key="7">
    <source>
        <dbReference type="ARBA" id="ARBA00023284"/>
    </source>
</evidence>
<evidence type="ECO:0000259" key="11">
    <source>
        <dbReference type="Pfam" id="PF07992"/>
    </source>
</evidence>
<evidence type="ECO:0000259" key="10">
    <source>
        <dbReference type="Pfam" id="PF02852"/>
    </source>
</evidence>
<protein>
    <submittedName>
        <fullName evidence="12">Glutathione-disulfide reductase</fullName>
    </submittedName>
</protein>
<proteinExistence type="inferred from homology"/>
<reference evidence="12 13" key="1">
    <citation type="submission" date="2024-03" db="EMBL/GenBank/DDBJ databases">
        <title>Aureococcus anophagefferens CCMP1851 and Kratosvirus quantuckense: Draft genome of a second virus-susceptible host strain in the model system.</title>
        <authorList>
            <person name="Chase E."/>
            <person name="Truchon A.R."/>
            <person name="Schepens W."/>
            <person name="Wilhelm S.W."/>
        </authorList>
    </citation>
    <scope>NUCLEOTIDE SEQUENCE [LARGE SCALE GENOMIC DNA]</scope>
    <source>
        <strain evidence="12 13">CCMP1851</strain>
    </source>
</reference>
<evidence type="ECO:0000256" key="3">
    <source>
        <dbReference type="ARBA" id="ARBA00022630"/>
    </source>
</evidence>
<dbReference type="PIRSF" id="PIRSF000350">
    <property type="entry name" value="Mercury_reductase_MerA"/>
    <property type="match status" value="1"/>
</dbReference>
<name>A0ABR1G9J0_AURAN</name>
<keyword evidence="9" id="KW-1133">Transmembrane helix</keyword>
<dbReference type="Pfam" id="PF02852">
    <property type="entry name" value="Pyr_redox_dim"/>
    <property type="match status" value="1"/>
</dbReference>
<evidence type="ECO:0000313" key="12">
    <source>
        <dbReference type="EMBL" id="KAK7249798.1"/>
    </source>
</evidence>
<keyword evidence="6" id="KW-1015">Disulfide bond</keyword>
<feature type="domain" description="Pyridine nucleotide-disulphide oxidoreductase dimerisation" evidence="10">
    <location>
        <begin position="358"/>
        <end position="467"/>
    </location>
</feature>
<evidence type="ECO:0000256" key="1">
    <source>
        <dbReference type="ARBA" id="ARBA00001974"/>
    </source>
</evidence>
<keyword evidence="3 8" id="KW-0285">Flavoprotein</keyword>